<keyword evidence="7 8" id="KW-0472">Membrane</keyword>
<name>A0A383EWW3_9ZZZZ</name>
<evidence type="ECO:0008006" key="10">
    <source>
        <dbReference type="Google" id="ProtNLM"/>
    </source>
</evidence>
<dbReference type="InterPro" id="IPR001901">
    <property type="entry name" value="Translocase_SecE/Sec61-g"/>
</dbReference>
<gene>
    <name evidence="9" type="ORF">METZ01_LOCUS514003</name>
</gene>
<evidence type="ECO:0000256" key="7">
    <source>
        <dbReference type="ARBA" id="ARBA00023136"/>
    </source>
</evidence>
<evidence type="ECO:0000313" key="9">
    <source>
        <dbReference type="EMBL" id="SVE61149.1"/>
    </source>
</evidence>
<evidence type="ECO:0000256" key="6">
    <source>
        <dbReference type="ARBA" id="ARBA00023010"/>
    </source>
</evidence>
<dbReference type="EMBL" id="UINC01229442">
    <property type="protein sequence ID" value="SVE61149.1"/>
    <property type="molecule type" value="Genomic_DNA"/>
</dbReference>
<dbReference type="InterPro" id="IPR005807">
    <property type="entry name" value="SecE_bac"/>
</dbReference>
<feature type="non-terminal residue" evidence="9">
    <location>
        <position position="50"/>
    </location>
</feature>
<dbReference type="GO" id="GO:0016020">
    <property type="term" value="C:membrane"/>
    <property type="evidence" value="ECO:0007669"/>
    <property type="project" value="UniProtKB-SubCell"/>
</dbReference>
<keyword evidence="4" id="KW-0653">Protein transport</keyword>
<evidence type="ECO:0000256" key="8">
    <source>
        <dbReference type="SAM" id="Phobius"/>
    </source>
</evidence>
<dbReference type="Pfam" id="PF00584">
    <property type="entry name" value="SecE"/>
    <property type="match status" value="1"/>
</dbReference>
<evidence type="ECO:0000256" key="2">
    <source>
        <dbReference type="ARBA" id="ARBA00022448"/>
    </source>
</evidence>
<keyword evidence="2" id="KW-0813">Transport</keyword>
<sequence>MIKKITDYMYGIKLEMKKVTWLSKQETLGSTMIVGIFAVFIAVFLFFVDF</sequence>
<dbReference type="GO" id="GO:0006886">
    <property type="term" value="P:intracellular protein transport"/>
    <property type="evidence" value="ECO:0007669"/>
    <property type="project" value="InterPro"/>
</dbReference>
<keyword evidence="3 8" id="KW-0812">Transmembrane</keyword>
<dbReference type="GO" id="GO:0006605">
    <property type="term" value="P:protein targeting"/>
    <property type="evidence" value="ECO:0007669"/>
    <property type="project" value="InterPro"/>
</dbReference>
<organism evidence="9">
    <name type="scientific">marine metagenome</name>
    <dbReference type="NCBI Taxonomy" id="408172"/>
    <lineage>
        <taxon>unclassified sequences</taxon>
        <taxon>metagenomes</taxon>
        <taxon>ecological metagenomes</taxon>
    </lineage>
</organism>
<feature type="transmembrane region" description="Helical" evidence="8">
    <location>
        <begin position="27"/>
        <end position="48"/>
    </location>
</feature>
<dbReference type="AlphaFoldDB" id="A0A383EWW3"/>
<dbReference type="InterPro" id="IPR038379">
    <property type="entry name" value="SecE_sf"/>
</dbReference>
<comment type="subcellular location">
    <subcellularLocation>
        <location evidence="1">Membrane</location>
    </subcellularLocation>
</comment>
<dbReference type="GO" id="GO:0008320">
    <property type="term" value="F:protein transmembrane transporter activity"/>
    <property type="evidence" value="ECO:0007669"/>
    <property type="project" value="InterPro"/>
</dbReference>
<dbReference type="Gene3D" id="1.20.5.1030">
    <property type="entry name" value="Preprotein translocase secy subunit"/>
    <property type="match status" value="1"/>
</dbReference>
<dbReference type="NCBIfam" id="TIGR00964">
    <property type="entry name" value="secE_bact"/>
    <property type="match status" value="1"/>
</dbReference>
<protein>
    <recommendedName>
        <fullName evidence="10">Preprotein translocase subunit SecE</fullName>
    </recommendedName>
</protein>
<evidence type="ECO:0000256" key="5">
    <source>
        <dbReference type="ARBA" id="ARBA00022989"/>
    </source>
</evidence>
<keyword evidence="6" id="KW-0811">Translocation</keyword>
<dbReference type="GO" id="GO:0009306">
    <property type="term" value="P:protein secretion"/>
    <property type="evidence" value="ECO:0007669"/>
    <property type="project" value="InterPro"/>
</dbReference>
<evidence type="ECO:0000256" key="4">
    <source>
        <dbReference type="ARBA" id="ARBA00022927"/>
    </source>
</evidence>
<accession>A0A383EWW3</accession>
<evidence type="ECO:0000256" key="1">
    <source>
        <dbReference type="ARBA" id="ARBA00004370"/>
    </source>
</evidence>
<keyword evidence="5 8" id="KW-1133">Transmembrane helix</keyword>
<proteinExistence type="predicted"/>
<evidence type="ECO:0000256" key="3">
    <source>
        <dbReference type="ARBA" id="ARBA00022692"/>
    </source>
</evidence>
<reference evidence="9" key="1">
    <citation type="submission" date="2018-05" db="EMBL/GenBank/DDBJ databases">
        <authorList>
            <person name="Lanie J.A."/>
            <person name="Ng W.-L."/>
            <person name="Kazmierczak K.M."/>
            <person name="Andrzejewski T.M."/>
            <person name="Davidsen T.M."/>
            <person name="Wayne K.J."/>
            <person name="Tettelin H."/>
            <person name="Glass J.I."/>
            <person name="Rusch D."/>
            <person name="Podicherti R."/>
            <person name="Tsui H.-C.T."/>
            <person name="Winkler M.E."/>
        </authorList>
    </citation>
    <scope>NUCLEOTIDE SEQUENCE</scope>
</reference>